<protein>
    <submittedName>
        <fullName evidence="1">Uncharacterized protein</fullName>
    </submittedName>
</protein>
<sequence length="115" mass="13137">MYKQFAIGRKAFTAFSTGVFASMDFVMSVQLETISEAFTTVRTFIRFTISVGADVSSGCNYKHAICHKICTYRVSQQYENAEETQNDLSVGWVFDLYHIYVVASYISRRSTQVLR</sequence>
<reference evidence="1 2" key="1">
    <citation type="submission" date="2021-06" db="EMBL/GenBank/DDBJ databases">
        <title>Caerostris darwini draft genome.</title>
        <authorList>
            <person name="Kono N."/>
            <person name="Arakawa K."/>
        </authorList>
    </citation>
    <scope>NUCLEOTIDE SEQUENCE [LARGE SCALE GENOMIC DNA]</scope>
</reference>
<dbReference type="Proteomes" id="UP001054837">
    <property type="component" value="Unassembled WGS sequence"/>
</dbReference>
<evidence type="ECO:0000313" key="2">
    <source>
        <dbReference type="Proteomes" id="UP001054837"/>
    </source>
</evidence>
<proteinExistence type="predicted"/>
<accession>A0AAV4W158</accession>
<comment type="caution">
    <text evidence="1">The sequence shown here is derived from an EMBL/GenBank/DDBJ whole genome shotgun (WGS) entry which is preliminary data.</text>
</comment>
<gene>
    <name evidence="1" type="ORF">CDAR_175471</name>
</gene>
<organism evidence="1 2">
    <name type="scientific">Caerostris darwini</name>
    <dbReference type="NCBI Taxonomy" id="1538125"/>
    <lineage>
        <taxon>Eukaryota</taxon>
        <taxon>Metazoa</taxon>
        <taxon>Ecdysozoa</taxon>
        <taxon>Arthropoda</taxon>
        <taxon>Chelicerata</taxon>
        <taxon>Arachnida</taxon>
        <taxon>Araneae</taxon>
        <taxon>Araneomorphae</taxon>
        <taxon>Entelegynae</taxon>
        <taxon>Araneoidea</taxon>
        <taxon>Araneidae</taxon>
        <taxon>Caerostris</taxon>
    </lineage>
</organism>
<evidence type="ECO:0000313" key="1">
    <source>
        <dbReference type="EMBL" id="GIY75604.1"/>
    </source>
</evidence>
<dbReference type="EMBL" id="BPLQ01013878">
    <property type="protein sequence ID" value="GIY75604.1"/>
    <property type="molecule type" value="Genomic_DNA"/>
</dbReference>
<name>A0AAV4W158_9ARAC</name>
<keyword evidence="2" id="KW-1185">Reference proteome</keyword>
<dbReference type="AlphaFoldDB" id="A0AAV4W158"/>